<evidence type="ECO:0000256" key="1">
    <source>
        <dbReference type="ARBA" id="ARBA00004651"/>
    </source>
</evidence>
<protein>
    <recommendedName>
        <fullName evidence="6">TVP38/TMEM64 family membrane protein</fullName>
    </recommendedName>
</protein>
<evidence type="ECO:0000313" key="9">
    <source>
        <dbReference type="Proteomes" id="UP000503004"/>
    </source>
</evidence>
<feature type="transmembrane region" description="Helical" evidence="6">
    <location>
        <begin position="72"/>
        <end position="88"/>
    </location>
</feature>
<dbReference type="KEGG" id="metu:GNH96_12440"/>
<comment type="subcellular location">
    <subcellularLocation>
        <location evidence="1 6">Cell membrane</location>
        <topology evidence="1 6">Multi-pass membrane protein</topology>
    </subcellularLocation>
</comment>
<keyword evidence="4 6" id="KW-1133">Transmembrane helix</keyword>
<gene>
    <name evidence="8" type="ORF">GNH96_12440</name>
</gene>
<feature type="transmembrane region" description="Helical" evidence="6">
    <location>
        <begin position="195"/>
        <end position="213"/>
    </location>
</feature>
<dbReference type="InterPro" id="IPR032816">
    <property type="entry name" value="VTT_dom"/>
</dbReference>
<proteinExistence type="inferred from homology"/>
<organism evidence="8 9">
    <name type="scientific">Methylococcus geothermalis</name>
    <dbReference type="NCBI Taxonomy" id="2681310"/>
    <lineage>
        <taxon>Bacteria</taxon>
        <taxon>Pseudomonadati</taxon>
        <taxon>Pseudomonadota</taxon>
        <taxon>Gammaproteobacteria</taxon>
        <taxon>Methylococcales</taxon>
        <taxon>Methylococcaceae</taxon>
        <taxon>Methylococcus</taxon>
    </lineage>
</organism>
<keyword evidence="5 6" id="KW-0472">Membrane</keyword>
<keyword evidence="2 6" id="KW-1003">Cell membrane</keyword>
<evidence type="ECO:0000256" key="5">
    <source>
        <dbReference type="ARBA" id="ARBA00023136"/>
    </source>
</evidence>
<evidence type="ECO:0000259" key="7">
    <source>
        <dbReference type="Pfam" id="PF09335"/>
    </source>
</evidence>
<dbReference type="Proteomes" id="UP000503004">
    <property type="component" value="Chromosome"/>
</dbReference>
<comment type="similarity">
    <text evidence="6">Belongs to the TVP38/TMEM64 family.</text>
</comment>
<accession>A0A858QAK0</accession>
<dbReference type="InterPro" id="IPR015414">
    <property type="entry name" value="TMEM64"/>
</dbReference>
<dbReference type="GO" id="GO:0005886">
    <property type="term" value="C:plasma membrane"/>
    <property type="evidence" value="ECO:0007669"/>
    <property type="project" value="UniProtKB-SubCell"/>
</dbReference>
<evidence type="ECO:0000256" key="6">
    <source>
        <dbReference type="RuleBase" id="RU366058"/>
    </source>
</evidence>
<evidence type="ECO:0000256" key="2">
    <source>
        <dbReference type="ARBA" id="ARBA00022475"/>
    </source>
</evidence>
<dbReference type="EMBL" id="CP046565">
    <property type="protein sequence ID" value="QJD30706.1"/>
    <property type="molecule type" value="Genomic_DNA"/>
</dbReference>
<dbReference type="AlphaFoldDB" id="A0A858QAK0"/>
<evidence type="ECO:0000256" key="3">
    <source>
        <dbReference type="ARBA" id="ARBA00022692"/>
    </source>
</evidence>
<feature type="domain" description="VTT" evidence="7">
    <location>
        <begin position="70"/>
        <end position="185"/>
    </location>
</feature>
<sequence length="226" mass="24358">MDKATRTSARLRIAGMTLLAIAGAIPLLFAAPLEVWLAYLRDARSWFDGIGPLAPPVFVLVSALLTAFGFPRLVFCVLGGLLFGVVWGTVWSELGTVLGAYGTFLFARWSARELVLRRYPKLHALAARVQGRKGWWSVVLIRQIPVAGLYNDILLGISAIGHRDFWIGTGLGFLPQGMAATLVGAGMVQTDFVEVGQYLAVAATALLVLTLAWNRLVAQAGKQHAA</sequence>
<dbReference type="PANTHER" id="PTHR12677">
    <property type="entry name" value="GOLGI APPARATUS MEMBRANE PROTEIN TVP38-RELATED"/>
    <property type="match status" value="1"/>
</dbReference>
<name>A0A858QAK0_9GAMM</name>
<feature type="transmembrane region" description="Helical" evidence="6">
    <location>
        <begin position="165"/>
        <end position="189"/>
    </location>
</feature>
<feature type="transmembrane region" description="Helical" evidence="6">
    <location>
        <begin position="46"/>
        <end position="65"/>
    </location>
</feature>
<dbReference type="RefSeq" id="WP_169603982.1">
    <property type="nucleotide sequence ID" value="NZ_CP046565.1"/>
</dbReference>
<keyword evidence="3 6" id="KW-0812">Transmembrane</keyword>
<reference evidence="9" key="1">
    <citation type="submission" date="2019-12" db="EMBL/GenBank/DDBJ databases">
        <authorList>
            <person name="Awala S.I."/>
            <person name="Rhee S.K."/>
        </authorList>
    </citation>
    <scope>NUCLEOTIDE SEQUENCE [LARGE SCALE GENOMIC DNA]</scope>
    <source>
        <strain evidence="9">IM1</strain>
    </source>
</reference>
<keyword evidence="9" id="KW-1185">Reference proteome</keyword>
<dbReference type="PANTHER" id="PTHR12677:SF59">
    <property type="entry name" value="GOLGI APPARATUS MEMBRANE PROTEIN TVP38-RELATED"/>
    <property type="match status" value="1"/>
</dbReference>
<dbReference type="Pfam" id="PF09335">
    <property type="entry name" value="VTT_dom"/>
    <property type="match status" value="1"/>
</dbReference>
<comment type="caution">
    <text evidence="6">Lacks conserved residue(s) required for the propagation of feature annotation.</text>
</comment>
<evidence type="ECO:0000313" key="8">
    <source>
        <dbReference type="EMBL" id="QJD30706.1"/>
    </source>
</evidence>
<evidence type="ECO:0000256" key="4">
    <source>
        <dbReference type="ARBA" id="ARBA00022989"/>
    </source>
</evidence>